<dbReference type="Proteomes" id="UP000502035">
    <property type="component" value="Chromosome"/>
</dbReference>
<dbReference type="RefSeq" id="WP_166320019.1">
    <property type="nucleotide sequence ID" value="NZ_CP049866.1"/>
</dbReference>
<accession>A0A6G7YI99</accession>
<dbReference type="SUPFAM" id="SSF54534">
    <property type="entry name" value="FKBP-like"/>
    <property type="match status" value="2"/>
</dbReference>
<dbReference type="PROSITE" id="PS50059">
    <property type="entry name" value="FKBP_PPIASE"/>
    <property type="match status" value="2"/>
</dbReference>
<comment type="catalytic activity">
    <reaction evidence="1 5">
        <text>[protein]-peptidylproline (omega=180) = [protein]-peptidylproline (omega=0)</text>
        <dbReference type="Rhea" id="RHEA:16237"/>
        <dbReference type="Rhea" id="RHEA-COMP:10747"/>
        <dbReference type="Rhea" id="RHEA-COMP:10748"/>
        <dbReference type="ChEBI" id="CHEBI:83833"/>
        <dbReference type="ChEBI" id="CHEBI:83834"/>
        <dbReference type="EC" id="5.2.1.8"/>
    </reaction>
</comment>
<proteinExistence type="predicted"/>
<dbReference type="AlphaFoldDB" id="A0A6G7YI99"/>
<dbReference type="Gene3D" id="3.10.50.40">
    <property type="match status" value="2"/>
</dbReference>
<dbReference type="InterPro" id="IPR044609">
    <property type="entry name" value="FKBP2/11"/>
</dbReference>
<keyword evidence="8" id="KW-1185">Reference proteome</keyword>
<dbReference type="GO" id="GO:0003755">
    <property type="term" value="F:peptidyl-prolyl cis-trans isomerase activity"/>
    <property type="evidence" value="ECO:0007669"/>
    <property type="project" value="UniProtKB-KW"/>
</dbReference>
<keyword evidence="3 5" id="KW-0697">Rotamase</keyword>
<evidence type="ECO:0000259" key="6">
    <source>
        <dbReference type="PROSITE" id="PS50059"/>
    </source>
</evidence>
<evidence type="ECO:0000256" key="4">
    <source>
        <dbReference type="ARBA" id="ARBA00023235"/>
    </source>
</evidence>
<feature type="domain" description="PPIase FKBP-type" evidence="6">
    <location>
        <begin position="232"/>
        <end position="321"/>
    </location>
</feature>
<dbReference type="EMBL" id="CP049866">
    <property type="protein sequence ID" value="QIK76510.1"/>
    <property type="molecule type" value="Genomic_DNA"/>
</dbReference>
<dbReference type="InterPro" id="IPR001179">
    <property type="entry name" value="PPIase_FKBP_dom"/>
</dbReference>
<evidence type="ECO:0000313" key="7">
    <source>
        <dbReference type="EMBL" id="QIK76510.1"/>
    </source>
</evidence>
<dbReference type="PANTHER" id="PTHR45779">
    <property type="entry name" value="PEPTIDYLPROLYL ISOMERASE"/>
    <property type="match status" value="1"/>
</dbReference>
<evidence type="ECO:0000256" key="2">
    <source>
        <dbReference type="ARBA" id="ARBA00013194"/>
    </source>
</evidence>
<organism evidence="7 8">
    <name type="scientific">Nocardioides piscis</name>
    <dbReference type="NCBI Taxonomy" id="2714938"/>
    <lineage>
        <taxon>Bacteria</taxon>
        <taxon>Bacillati</taxon>
        <taxon>Actinomycetota</taxon>
        <taxon>Actinomycetes</taxon>
        <taxon>Propionibacteriales</taxon>
        <taxon>Nocardioidaceae</taxon>
        <taxon>Nocardioides</taxon>
    </lineage>
</organism>
<keyword evidence="4 5" id="KW-0413">Isomerase</keyword>
<gene>
    <name evidence="7" type="ORF">G7071_14855</name>
</gene>
<evidence type="ECO:0000256" key="5">
    <source>
        <dbReference type="PROSITE-ProRule" id="PRU00277"/>
    </source>
</evidence>
<dbReference type="InterPro" id="IPR046357">
    <property type="entry name" value="PPIase_dom_sf"/>
</dbReference>
<name>A0A6G7YI99_9ACTN</name>
<sequence length="322" mass="33386">MPRLAATAHPRRSRLAAAGGVLLLSTLGLSACGDDEGGSGSEQAAGLSSLEVSGDVGKAPEVTFDGQVNPDEIETEVLTEGDGETLEAGDGAFAHIWIGNGYTESEVYSTYETETPQLLNGEMSEPFKLAMEGHKVGSRVAVVSSAEDAFGESGNPQLGIGNKDGVVFVVDLMGKVIDEPAGEDREPAKWAPSLVESDGVITGLDFADANKPSKNLLDTTLIKGEGAVVEKGQTIAVNYLGQVYEAKKPFDESYSKDPTSFKIGVGAVVTGWDKTLVGKTVGSRVILSIPPADGYGPQGNEGAGIKGTDTLFFVVDILGTTS</sequence>
<dbReference type="KEGG" id="npi:G7071_14855"/>
<feature type="domain" description="PPIase FKBP-type" evidence="6">
    <location>
        <begin position="57"/>
        <end position="176"/>
    </location>
</feature>
<dbReference type="PANTHER" id="PTHR45779:SF7">
    <property type="entry name" value="PEPTIDYLPROLYL ISOMERASE"/>
    <property type="match status" value="1"/>
</dbReference>
<protein>
    <recommendedName>
        <fullName evidence="2 5">peptidylprolyl isomerase</fullName>
        <ecNumber evidence="2 5">5.2.1.8</ecNumber>
    </recommendedName>
</protein>
<evidence type="ECO:0000313" key="8">
    <source>
        <dbReference type="Proteomes" id="UP000502035"/>
    </source>
</evidence>
<evidence type="ECO:0000256" key="1">
    <source>
        <dbReference type="ARBA" id="ARBA00000971"/>
    </source>
</evidence>
<dbReference type="Pfam" id="PF00254">
    <property type="entry name" value="FKBP_C"/>
    <property type="match status" value="1"/>
</dbReference>
<dbReference type="PROSITE" id="PS51257">
    <property type="entry name" value="PROKAR_LIPOPROTEIN"/>
    <property type="match status" value="1"/>
</dbReference>
<evidence type="ECO:0000256" key="3">
    <source>
        <dbReference type="ARBA" id="ARBA00023110"/>
    </source>
</evidence>
<dbReference type="EC" id="5.2.1.8" evidence="2 5"/>
<reference evidence="7 8" key="1">
    <citation type="submission" date="2020-03" db="EMBL/GenBank/DDBJ databases">
        <title>Nocardioides sp. nov., isolated from fish.</title>
        <authorList>
            <person name="Hyun D.-W."/>
            <person name="Bae J.-W."/>
        </authorList>
    </citation>
    <scope>NUCLEOTIDE SEQUENCE [LARGE SCALE GENOMIC DNA]</scope>
    <source>
        <strain evidence="7 8">HDW12A</strain>
    </source>
</reference>